<keyword evidence="1" id="KW-0175">Coiled coil</keyword>
<evidence type="ECO:0000313" key="5">
    <source>
        <dbReference type="EMBL" id="KAK3756860.1"/>
    </source>
</evidence>
<feature type="domain" description="Target of Nesh-SH3/FNDC1 C-terminal" evidence="4">
    <location>
        <begin position="715"/>
        <end position="803"/>
    </location>
</feature>
<accession>A0AAE0YTP5</accession>
<keyword evidence="6" id="KW-1185">Reference proteome</keyword>
<feature type="signal peptide" evidence="3">
    <location>
        <begin position="1"/>
        <end position="20"/>
    </location>
</feature>
<proteinExistence type="predicted"/>
<dbReference type="Pfam" id="PF21731">
    <property type="entry name" value="TARSH_C"/>
    <property type="match status" value="1"/>
</dbReference>
<dbReference type="EMBL" id="JAWDGP010005460">
    <property type="protein sequence ID" value="KAK3756860.1"/>
    <property type="molecule type" value="Genomic_DNA"/>
</dbReference>
<feature type="region of interest" description="Disordered" evidence="2">
    <location>
        <begin position="229"/>
        <end position="254"/>
    </location>
</feature>
<organism evidence="5 6">
    <name type="scientific">Elysia crispata</name>
    <name type="common">lettuce slug</name>
    <dbReference type="NCBI Taxonomy" id="231223"/>
    <lineage>
        <taxon>Eukaryota</taxon>
        <taxon>Metazoa</taxon>
        <taxon>Spiralia</taxon>
        <taxon>Lophotrochozoa</taxon>
        <taxon>Mollusca</taxon>
        <taxon>Gastropoda</taxon>
        <taxon>Heterobranchia</taxon>
        <taxon>Euthyneura</taxon>
        <taxon>Panpulmonata</taxon>
        <taxon>Sacoglossa</taxon>
        <taxon>Placobranchoidea</taxon>
        <taxon>Plakobranchidae</taxon>
        <taxon>Elysia</taxon>
    </lineage>
</organism>
<dbReference type="Proteomes" id="UP001283361">
    <property type="component" value="Unassembled WGS sequence"/>
</dbReference>
<keyword evidence="3" id="KW-0732">Signal</keyword>
<feature type="coiled-coil region" evidence="1">
    <location>
        <begin position="447"/>
        <end position="492"/>
    </location>
</feature>
<evidence type="ECO:0000256" key="3">
    <source>
        <dbReference type="SAM" id="SignalP"/>
    </source>
</evidence>
<feature type="coiled-coil region" evidence="1">
    <location>
        <begin position="56"/>
        <end position="83"/>
    </location>
</feature>
<comment type="caution">
    <text evidence="5">The sequence shown here is derived from an EMBL/GenBank/DDBJ whole genome shotgun (WGS) entry which is preliminary data.</text>
</comment>
<feature type="coiled-coil region" evidence="1">
    <location>
        <begin position="651"/>
        <end position="678"/>
    </location>
</feature>
<gene>
    <name evidence="5" type="ORF">RRG08_048906</name>
</gene>
<dbReference type="PANTHER" id="PTHR23197:SF11">
    <property type="entry name" value="RE03558P"/>
    <property type="match status" value="1"/>
</dbReference>
<feature type="compositionally biased region" description="Basic and acidic residues" evidence="2">
    <location>
        <begin position="229"/>
        <end position="238"/>
    </location>
</feature>
<dbReference type="AlphaFoldDB" id="A0AAE0YTP5"/>
<feature type="chain" id="PRO_5041913439" description="Target of Nesh-SH3/FNDC1 C-terminal domain-containing protein" evidence="3">
    <location>
        <begin position="21"/>
        <end position="826"/>
    </location>
</feature>
<evidence type="ECO:0000256" key="2">
    <source>
        <dbReference type="SAM" id="MobiDB-lite"/>
    </source>
</evidence>
<evidence type="ECO:0000259" key="4">
    <source>
        <dbReference type="Pfam" id="PF21731"/>
    </source>
</evidence>
<dbReference type="PANTHER" id="PTHR23197">
    <property type="entry name" value="TARSH-RELATED FIBRONECTIN DOMAIN-CONTAINING"/>
    <property type="match status" value="1"/>
</dbReference>
<evidence type="ECO:0000256" key="1">
    <source>
        <dbReference type="SAM" id="Coils"/>
    </source>
</evidence>
<reference evidence="5" key="1">
    <citation type="journal article" date="2023" name="G3 (Bethesda)">
        <title>A reference genome for the long-term kleptoplast-retaining sea slug Elysia crispata morphotype clarki.</title>
        <authorList>
            <person name="Eastman K.E."/>
            <person name="Pendleton A.L."/>
            <person name="Shaikh M.A."/>
            <person name="Suttiyut T."/>
            <person name="Ogas R."/>
            <person name="Tomko P."/>
            <person name="Gavelis G."/>
            <person name="Widhalm J.R."/>
            <person name="Wisecaver J.H."/>
        </authorList>
    </citation>
    <scope>NUCLEOTIDE SEQUENCE</scope>
    <source>
        <strain evidence="5">ECLA1</strain>
    </source>
</reference>
<sequence length="826" mass="92398">MMRGTLLAVLALYATLCGNGGSVRGLAIRNSPAMEENCVLSFVVPRDKVKSSCDVEAKVQRRINAVERRADVYRQQVTKLSTQLEKQLVGGAERLDKVEAALNARSGGGESDTETTLVQLSKRLAVMERGMNQLYAKMFVSFDGNTVSQGAQGEERGSAFSGRLFTDSVGEGKLFGGVHEHDRSPYLRSADMESLVKSIVQAEVKKLTGDFKAYMQEYDQVFSLFLPPDKDSDPHGEDGLAFNKKGTGRRDKLIPDDVQGDQVIQGDAGDGGVDGVLQEIQSNVDKAGGKISKEVAEYIQNVTDNATQTSTSMPATTPSSRVALSEDFVTANASDTYLLNDDLSDFNDSFSGENSDVNATEVPQSKDAEDFDVGFNRIGKSDKVVEPSTDSHNSILKTTEDTLQRQDSDDTTVSGWMRDEVDRQSQMEERFKSEIRAMLLQPLAKIVSLVEKQAASLRNEIQLQNKRTEESLGEVNNRLDKLDSRAEAVELRVDSLSGGFQDSQGKLGRVKELEVAVHELKKNLSKSMIFLNDAAAAETSREEARILDKHGKHLQKLGRLMNLFNNTLEHYSNETARRFKELEPELEGKIAKIQEEIKSGSENIQASLGKAISRVNETLDRNTLRITEMEESIANQQIDSRVWNNENDRHRIKAENDLKDLRNSFDRLRGRHRDLSKKFKGLDGAQKNMAESLSETNIRISDLQIDLRLRLSKEWVPLRFQYDVSRTACFGEQYVRRVENQTEVRYVGVMLCDSHRYKIFLSKSLEAKFLNIGDSIGMGEDHCEFVGGKENEKVKVSKLNTTSYDTVEGKMGNFLPVYLCIFHLYF</sequence>
<dbReference type="InterPro" id="IPR049109">
    <property type="entry name" value="TARSH/FNDC1_C"/>
</dbReference>
<name>A0AAE0YTP5_9GAST</name>
<evidence type="ECO:0000313" key="6">
    <source>
        <dbReference type="Proteomes" id="UP001283361"/>
    </source>
</evidence>
<protein>
    <recommendedName>
        <fullName evidence="4">Target of Nesh-SH3/FNDC1 C-terminal domain-containing protein</fullName>
    </recommendedName>
</protein>